<evidence type="ECO:0000313" key="4">
    <source>
        <dbReference type="Proteomes" id="UP000727907"/>
    </source>
</evidence>
<dbReference type="InterPro" id="IPR025196">
    <property type="entry name" value="DUF4126"/>
</dbReference>
<proteinExistence type="predicted"/>
<feature type="transmembrane region" description="Helical" evidence="1">
    <location>
        <begin position="49"/>
        <end position="67"/>
    </location>
</feature>
<gene>
    <name evidence="3" type="ORF">KQ910_21435</name>
</gene>
<evidence type="ECO:0000313" key="3">
    <source>
        <dbReference type="EMBL" id="MBU8876351.1"/>
    </source>
</evidence>
<reference evidence="3 4" key="1">
    <citation type="submission" date="2021-06" db="EMBL/GenBank/DDBJ databases">
        <authorList>
            <person name="Lee D.H."/>
        </authorList>
    </citation>
    <scope>NUCLEOTIDE SEQUENCE [LARGE SCALE GENOMIC DNA]</scope>
    <source>
        <strain evidence="3 4">MMS21-HV4-11</strain>
    </source>
</reference>
<protein>
    <submittedName>
        <fullName evidence="3">DUF4126 domain-containing protein</fullName>
    </submittedName>
</protein>
<dbReference type="EMBL" id="JAHOPB010000002">
    <property type="protein sequence ID" value="MBU8876351.1"/>
    <property type="molecule type" value="Genomic_DNA"/>
</dbReference>
<keyword evidence="1" id="KW-1133">Transmembrane helix</keyword>
<dbReference type="Pfam" id="PF13548">
    <property type="entry name" value="DUF4126"/>
    <property type="match status" value="1"/>
</dbReference>
<evidence type="ECO:0000259" key="2">
    <source>
        <dbReference type="Pfam" id="PF13548"/>
    </source>
</evidence>
<feature type="transmembrane region" description="Helical" evidence="1">
    <location>
        <begin position="162"/>
        <end position="183"/>
    </location>
</feature>
<comment type="caution">
    <text evidence="3">The sequence shown here is derived from an EMBL/GenBank/DDBJ whole genome shotgun (WGS) entry which is preliminary data.</text>
</comment>
<feature type="domain" description="DUF4126" evidence="2">
    <location>
        <begin position="9"/>
        <end position="180"/>
    </location>
</feature>
<keyword evidence="1" id="KW-0472">Membrane</keyword>
<sequence>MSAETLAAIAIALGAGWASGLNAYAAVLVLGGAQRLGLVALPQDLLVLGSPWVLGVAALLFALNFLADKIPYVDSINDALQTFVRIPAGALLAYGAAGGLSPEVAIIAGLLGGTLAAGTHVAKTGSRALINTSPEPFTNVLASLGEDVTVFGGLALAIAHPITFLCLLAVFVLLLIWLLPRLFRLAMKPFRRMARARHRPSV</sequence>
<dbReference type="RefSeq" id="WP_216965076.1">
    <property type="nucleotide sequence ID" value="NZ_JAHOPB010000002.1"/>
</dbReference>
<name>A0ABS6IPU2_9HYPH</name>
<evidence type="ECO:0000256" key="1">
    <source>
        <dbReference type="SAM" id="Phobius"/>
    </source>
</evidence>
<dbReference type="Proteomes" id="UP000727907">
    <property type="component" value="Unassembled WGS sequence"/>
</dbReference>
<keyword evidence="1" id="KW-0812">Transmembrane</keyword>
<keyword evidence="4" id="KW-1185">Reference proteome</keyword>
<accession>A0ABS6IPU2</accession>
<feature type="transmembrane region" description="Helical" evidence="1">
    <location>
        <begin position="88"/>
        <end position="111"/>
    </location>
</feature>
<organism evidence="3 4">
    <name type="scientific">Reyranella humidisoli</name>
    <dbReference type="NCBI Taxonomy" id="2849149"/>
    <lineage>
        <taxon>Bacteria</taxon>
        <taxon>Pseudomonadati</taxon>
        <taxon>Pseudomonadota</taxon>
        <taxon>Alphaproteobacteria</taxon>
        <taxon>Hyphomicrobiales</taxon>
        <taxon>Reyranellaceae</taxon>
        <taxon>Reyranella</taxon>
    </lineage>
</organism>